<comment type="caution">
    <text evidence="9">The sequence shown here is derived from an EMBL/GenBank/DDBJ whole genome shotgun (WGS) entry which is preliminary data.</text>
</comment>
<dbReference type="PROSITE" id="PS50156">
    <property type="entry name" value="SSD"/>
    <property type="match status" value="1"/>
</dbReference>
<feature type="transmembrane region" description="Helical" evidence="7">
    <location>
        <begin position="665"/>
        <end position="685"/>
    </location>
</feature>
<dbReference type="Pfam" id="PF03176">
    <property type="entry name" value="MMPL"/>
    <property type="match status" value="2"/>
</dbReference>
<dbReference type="PANTHER" id="PTHR33406:SF11">
    <property type="entry name" value="MEMBRANE PROTEIN SCO6666-RELATED"/>
    <property type="match status" value="1"/>
</dbReference>
<evidence type="ECO:0000256" key="3">
    <source>
        <dbReference type="ARBA" id="ARBA00022475"/>
    </source>
</evidence>
<proteinExistence type="inferred from homology"/>
<evidence type="ECO:0000259" key="8">
    <source>
        <dbReference type="PROSITE" id="PS50156"/>
    </source>
</evidence>
<dbReference type="Gene3D" id="1.20.1640.10">
    <property type="entry name" value="Multidrug efflux transporter AcrB transmembrane domain"/>
    <property type="match status" value="2"/>
</dbReference>
<protein>
    <submittedName>
        <fullName evidence="9">MMPL family transporter</fullName>
    </submittedName>
</protein>
<feature type="transmembrane region" description="Helical" evidence="7">
    <location>
        <begin position="252"/>
        <end position="273"/>
    </location>
</feature>
<comment type="subcellular location">
    <subcellularLocation>
        <location evidence="1">Cell membrane</location>
        <topology evidence="1">Multi-pass membrane protein</topology>
    </subcellularLocation>
</comment>
<keyword evidence="5 7" id="KW-1133">Transmembrane helix</keyword>
<organism evidence="9 10">
    <name type="scientific">Nocardioides panacisoli</name>
    <dbReference type="NCBI Taxonomy" id="627624"/>
    <lineage>
        <taxon>Bacteria</taxon>
        <taxon>Bacillati</taxon>
        <taxon>Actinomycetota</taxon>
        <taxon>Actinomycetes</taxon>
        <taxon>Propionibacteriales</taxon>
        <taxon>Nocardioidaceae</taxon>
        <taxon>Nocardioides</taxon>
    </lineage>
</organism>
<dbReference type="SUPFAM" id="SSF82866">
    <property type="entry name" value="Multidrug efflux transporter AcrB transmembrane domain"/>
    <property type="match status" value="2"/>
</dbReference>
<evidence type="ECO:0000313" key="10">
    <source>
        <dbReference type="Proteomes" id="UP001501821"/>
    </source>
</evidence>
<feature type="transmembrane region" description="Helical" evidence="7">
    <location>
        <begin position="324"/>
        <end position="349"/>
    </location>
</feature>
<evidence type="ECO:0000256" key="7">
    <source>
        <dbReference type="SAM" id="Phobius"/>
    </source>
</evidence>
<keyword evidence="4 7" id="KW-0812">Transmembrane</keyword>
<keyword evidence="3" id="KW-1003">Cell membrane</keyword>
<keyword evidence="6 7" id="KW-0472">Membrane</keyword>
<accession>A0ABP7ILC9</accession>
<gene>
    <name evidence="9" type="ORF">GCM10022242_23810</name>
</gene>
<evidence type="ECO:0000256" key="1">
    <source>
        <dbReference type="ARBA" id="ARBA00004651"/>
    </source>
</evidence>
<feature type="transmembrane region" description="Helical" evidence="7">
    <location>
        <begin position="199"/>
        <end position="232"/>
    </location>
</feature>
<dbReference type="InterPro" id="IPR004869">
    <property type="entry name" value="MMPL_dom"/>
</dbReference>
<feature type="transmembrane region" description="Helical" evidence="7">
    <location>
        <begin position="697"/>
        <end position="721"/>
    </location>
</feature>
<sequence length="764" mass="80727">MARLLYKLGSTAYRRWYFFLAAWFVVFAAVVATAVAFSKPMTDSFSIPGIPSEKAQTLQQELFPQSGDAFDDASVNVVVAAPEGHTLREPGYRDAIAHLITEIPGLPQMSDDPAANPGLVDPVVAAKSAPPALTPLSDDARIGTLSFSWDVDTPADLKQATLDDFTDLMQQTHDDAGLTVEANGNGMQVQQAPGGSSELIGIGVALIVLLLTFGSFVAAGMPILTALFGVGLGTTGVTAMTAFMDIGSSTPMLATMIGLAVGIDYTLFILARYRSELHHTDDRAHAAGIAVGTAGSAVVFAGLTVLIALSALSVVRIPFLTAMGLAAAATVLIAVLVALTLLPAILGLLKSWVFKARVRRYTPKRDQHGLVLNNGVRWARLLGRRPVAAALLVVVALGALAIPIKDMYLAFPTDSTAPSDTTQRKASDLMAEAFGPGREGPLLVVVDGRGIADEHQRQVAFDQVAEWAGRQDDVQSATLVATNAPVDPKTGKPQGVGTGAMIQVTPASGADDPETLDLLQAMRDGQSGIEEKTGTTTGVTGLTAITTDVSDRLNGALPVYLAVVIGLAFVLLMVVFRSILVPLTATLGFLLSVLATLGATVAIFQKGAFGIFEGQPIVSFMPIFLIGMVFGLAMDYQVFLVTRMREAHVHGLSTREAVVDGFRNSARVVVAAASIMTAVFSGFILEDDAVVKSMGFALAASIIFDAFIVRMVLIPSVLYLLGEKAWWLPRWLDRLLPNVDVEGESLERDSKPVSVEKDSDLVGV</sequence>
<feature type="transmembrane region" description="Helical" evidence="7">
    <location>
        <begin position="617"/>
        <end position="636"/>
    </location>
</feature>
<evidence type="ECO:0000313" key="9">
    <source>
        <dbReference type="EMBL" id="GAA3821369.1"/>
    </source>
</evidence>
<feature type="domain" description="SSD" evidence="8">
    <location>
        <begin position="224"/>
        <end position="348"/>
    </location>
</feature>
<dbReference type="PANTHER" id="PTHR33406">
    <property type="entry name" value="MEMBRANE PROTEIN MJ1562-RELATED"/>
    <property type="match status" value="1"/>
</dbReference>
<feature type="transmembrane region" description="Helical" evidence="7">
    <location>
        <begin position="285"/>
        <end position="312"/>
    </location>
</feature>
<dbReference type="InterPro" id="IPR000731">
    <property type="entry name" value="SSD"/>
</dbReference>
<reference evidence="10" key="1">
    <citation type="journal article" date="2019" name="Int. J. Syst. Evol. Microbiol.">
        <title>The Global Catalogue of Microorganisms (GCM) 10K type strain sequencing project: providing services to taxonomists for standard genome sequencing and annotation.</title>
        <authorList>
            <consortium name="The Broad Institute Genomics Platform"/>
            <consortium name="The Broad Institute Genome Sequencing Center for Infectious Disease"/>
            <person name="Wu L."/>
            <person name="Ma J."/>
        </authorList>
    </citation>
    <scope>NUCLEOTIDE SEQUENCE [LARGE SCALE GENOMIC DNA]</scope>
    <source>
        <strain evidence="10">JCM 16953</strain>
    </source>
</reference>
<dbReference type="RefSeq" id="WP_344775637.1">
    <property type="nucleotide sequence ID" value="NZ_BAABAH010000007.1"/>
</dbReference>
<name>A0ABP7ILC9_9ACTN</name>
<evidence type="ECO:0000256" key="2">
    <source>
        <dbReference type="ARBA" id="ARBA00010157"/>
    </source>
</evidence>
<feature type="transmembrane region" description="Helical" evidence="7">
    <location>
        <begin position="16"/>
        <end position="37"/>
    </location>
</feature>
<evidence type="ECO:0000256" key="6">
    <source>
        <dbReference type="ARBA" id="ARBA00023136"/>
    </source>
</evidence>
<feature type="transmembrane region" description="Helical" evidence="7">
    <location>
        <begin position="387"/>
        <end position="404"/>
    </location>
</feature>
<evidence type="ECO:0000256" key="4">
    <source>
        <dbReference type="ARBA" id="ARBA00022692"/>
    </source>
</evidence>
<dbReference type="EMBL" id="BAABAH010000007">
    <property type="protein sequence ID" value="GAA3821369.1"/>
    <property type="molecule type" value="Genomic_DNA"/>
</dbReference>
<keyword evidence="10" id="KW-1185">Reference proteome</keyword>
<feature type="transmembrane region" description="Helical" evidence="7">
    <location>
        <begin position="557"/>
        <end position="576"/>
    </location>
</feature>
<feature type="transmembrane region" description="Helical" evidence="7">
    <location>
        <begin position="583"/>
        <end position="605"/>
    </location>
</feature>
<dbReference type="InterPro" id="IPR050545">
    <property type="entry name" value="Mycobact_MmpL"/>
</dbReference>
<evidence type="ECO:0000256" key="5">
    <source>
        <dbReference type="ARBA" id="ARBA00022989"/>
    </source>
</evidence>
<comment type="similarity">
    <text evidence="2">Belongs to the resistance-nodulation-cell division (RND) (TC 2.A.6) family. MmpL subfamily.</text>
</comment>
<dbReference type="Proteomes" id="UP001501821">
    <property type="component" value="Unassembled WGS sequence"/>
</dbReference>